<keyword evidence="2 6" id="KW-0547">Nucleotide-binding</keyword>
<dbReference type="GO" id="GO:0005739">
    <property type="term" value="C:mitochondrion"/>
    <property type="evidence" value="ECO:0007669"/>
    <property type="project" value="TreeGrafter"/>
</dbReference>
<evidence type="ECO:0000313" key="8">
    <source>
        <dbReference type="EMBL" id="RUO96759.1"/>
    </source>
</evidence>
<keyword evidence="3 6" id="KW-0067">ATP-binding</keyword>
<organism evidence="8 9">
    <name type="scientific">Jimgerdemannia flammicorona</name>
    <dbReference type="NCBI Taxonomy" id="994334"/>
    <lineage>
        <taxon>Eukaryota</taxon>
        <taxon>Fungi</taxon>
        <taxon>Fungi incertae sedis</taxon>
        <taxon>Mucoromycota</taxon>
        <taxon>Mucoromycotina</taxon>
        <taxon>Endogonomycetes</taxon>
        <taxon>Endogonales</taxon>
        <taxon>Endogonaceae</taxon>
        <taxon>Jimgerdemannia</taxon>
    </lineage>
</organism>
<dbReference type="SUPFAM" id="SSF52374">
    <property type="entry name" value="Nucleotidylyl transferase"/>
    <property type="match status" value="1"/>
</dbReference>
<dbReference type="InterPro" id="IPR035684">
    <property type="entry name" value="ArgRS_core"/>
</dbReference>
<comment type="caution">
    <text evidence="8">The sequence shown here is derived from an EMBL/GenBank/DDBJ whole genome shotgun (WGS) entry which is preliminary data.</text>
</comment>
<gene>
    <name evidence="8" type="ORF">BC936DRAFT_141488</name>
</gene>
<evidence type="ECO:0000256" key="2">
    <source>
        <dbReference type="ARBA" id="ARBA00022741"/>
    </source>
</evidence>
<dbReference type="Gene3D" id="3.40.50.620">
    <property type="entry name" value="HUPs"/>
    <property type="match status" value="1"/>
</dbReference>
<dbReference type="GO" id="GO:0006420">
    <property type="term" value="P:arginyl-tRNA aminoacylation"/>
    <property type="evidence" value="ECO:0007669"/>
    <property type="project" value="InterPro"/>
</dbReference>
<dbReference type="OrthoDB" id="68056at2759"/>
<dbReference type="PANTHER" id="PTHR11956:SF11">
    <property type="entry name" value="ARGININE--TRNA LIGASE, MITOCHONDRIAL-RELATED"/>
    <property type="match status" value="1"/>
</dbReference>
<dbReference type="PROSITE" id="PS00178">
    <property type="entry name" value="AA_TRNA_LIGASE_I"/>
    <property type="match status" value="1"/>
</dbReference>
<dbReference type="Gene3D" id="3.30.1360.70">
    <property type="entry name" value="Arginyl tRNA synthetase N-terminal domain"/>
    <property type="match status" value="1"/>
</dbReference>
<accession>A0A433A251</accession>
<dbReference type="PANTHER" id="PTHR11956">
    <property type="entry name" value="ARGINYL-TRNA SYNTHETASE"/>
    <property type="match status" value="1"/>
</dbReference>
<evidence type="ECO:0000256" key="5">
    <source>
        <dbReference type="ARBA" id="ARBA00033033"/>
    </source>
</evidence>
<dbReference type="GO" id="GO:0005524">
    <property type="term" value="F:ATP binding"/>
    <property type="evidence" value="ECO:0007669"/>
    <property type="project" value="UniProtKB-KW"/>
</dbReference>
<feature type="domain" description="Arginyl tRNA synthetase N-terminal" evidence="7">
    <location>
        <begin position="40"/>
        <end position="129"/>
    </location>
</feature>
<dbReference type="InterPro" id="IPR036695">
    <property type="entry name" value="Arg-tRNA-synth_N_sf"/>
</dbReference>
<dbReference type="EMBL" id="RBNI01019796">
    <property type="protein sequence ID" value="RUO96759.1"/>
    <property type="molecule type" value="Genomic_DNA"/>
</dbReference>
<name>A0A433A251_9FUNG</name>
<keyword evidence="1 6" id="KW-0436">Ligase</keyword>
<dbReference type="Proteomes" id="UP000268093">
    <property type="component" value="Unassembled WGS sequence"/>
</dbReference>
<dbReference type="Pfam" id="PF03485">
    <property type="entry name" value="Arg_tRNA_synt_N"/>
    <property type="match status" value="1"/>
</dbReference>
<evidence type="ECO:0000256" key="1">
    <source>
        <dbReference type="ARBA" id="ARBA00022598"/>
    </source>
</evidence>
<evidence type="ECO:0000259" key="7">
    <source>
        <dbReference type="SMART" id="SM01016"/>
    </source>
</evidence>
<dbReference type="Pfam" id="PF00750">
    <property type="entry name" value="tRNA-synt_1d"/>
    <property type="match status" value="2"/>
</dbReference>
<dbReference type="InterPro" id="IPR005148">
    <property type="entry name" value="Arg-tRNA-synth_N"/>
</dbReference>
<dbReference type="InterPro" id="IPR001278">
    <property type="entry name" value="Arg-tRNA-ligase"/>
</dbReference>
<dbReference type="SUPFAM" id="SSF55190">
    <property type="entry name" value="Arginyl-tRNA synthetase (ArgRS), N-terminal 'additional' domain"/>
    <property type="match status" value="1"/>
</dbReference>
<dbReference type="SMART" id="SM01016">
    <property type="entry name" value="Arg_tRNA_synt_N"/>
    <property type="match status" value="1"/>
</dbReference>
<evidence type="ECO:0000313" key="9">
    <source>
        <dbReference type="Proteomes" id="UP000268093"/>
    </source>
</evidence>
<evidence type="ECO:0000256" key="3">
    <source>
        <dbReference type="ARBA" id="ARBA00022840"/>
    </source>
</evidence>
<dbReference type="PRINTS" id="PR01038">
    <property type="entry name" value="TRNASYNTHARG"/>
</dbReference>
<dbReference type="InterPro" id="IPR001412">
    <property type="entry name" value="aa-tRNA-synth_I_CS"/>
</dbReference>
<dbReference type="InterPro" id="IPR014729">
    <property type="entry name" value="Rossmann-like_a/b/a_fold"/>
</dbReference>
<keyword evidence="4 6" id="KW-0030">Aminoacyl-tRNA synthetase</keyword>
<protein>
    <recommendedName>
        <fullName evidence="5">Arginyl-tRNA synthetase</fullName>
    </recommendedName>
</protein>
<reference evidence="8 9" key="1">
    <citation type="journal article" date="2018" name="New Phytol.">
        <title>Phylogenomics of Endogonaceae and evolution of mycorrhizas within Mucoromycota.</title>
        <authorList>
            <person name="Chang Y."/>
            <person name="Desiro A."/>
            <person name="Na H."/>
            <person name="Sandor L."/>
            <person name="Lipzen A."/>
            <person name="Clum A."/>
            <person name="Barry K."/>
            <person name="Grigoriev I.V."/>
            <person name="Martin F.M."/>
            <person name="Stajich J.E."/>
            <person name="Smith M.E."/>
            <person name="Bonito G."/>
            <person name="Spatafora J.W."/>
        </authorList>
    </citation>
    <scope>NUCLEOTIDE SEQUENCE [LARGE SCALE GENOMIC DNA]</scope>
    <source>
        <strain evidence="8 9">GMNB39</strain>
    </source>
</reference>
<dbReference type="GO" id="GO:0032543">
    <property type="term" value="P:mitochondrial translation"/>
    <property type="evidence" value="ECO:0007669"/>
    <property type="project" value="TreeGrafter"/>
</dbReference>
<proteinExistence type="inferred from homology"/>
<evidence type="ECO:0000256" key="4">
    <source>
        <dbReference type="ARBA" id="ARBA00023146"/>
    </source>
</evidence>
<dbReference type="GO" id="GO:0004814">
    <property type="term" value="F:arginine-tRNA ligase activity"/>
    <property type="evidence" value="ECO:0007669"/>
    <property type="project" value="InterPro"/>
</dbReference>
<dbReference type="AlphaFoldDB" id="A0A433A251"/>
<evidence type="ECO:0000256" key="6">
    <source>
        <dbReference type="RuleBase" id="RU363038"/>
    </source>
</evidence>
<keyword evidence="6" id="KW-0648">Protein biosynthesis</keyword>
<comment type="similarity">
    <text evidence="6">Belongs to the class-I aminoacyl-tRNA synthetase family.</text>
</comment>
<sequence>MAAWLRPVACEYKSANDFRLLASCRQMHNQAHTIPSMATRNFKTAIARNISRLTGHTEPFLLGCIERPKLRSHGEFSIPIPKLIKTPLATGERIVKKPVDLSKELAEKFPQDPLIRTATPQGAFLNFSVHPVEFIRQVVTQVHTECDGYGMHPSLGRGRTCVVDYSSPNIAKPFHAGHLRSTILGNFVSKVHEACGWKVIGINYLGDWGKQYGLLAVGFDKYGDQAKLEQDPIHHLYEVYIRINKEAETDKEIDVKAKEYFKRMEEGDETALSTWRHFRTLSIASYTPLYTRLNIRFDVYTGESETDAHIPRIQDLLAHHNLAITDPADGAVHVDLDRWDLGKPVIRRADGTSLYVTRDLASLAMRRERWAFDRAVYVVGHEQERYLKQVFRIAGLLWGGEREEEEREIKRRRIEEKKHVGEEEMEPDNHWTEDLVHVSFGRIHGMSTRKGNVVFLRDILDTARETMLEIMRGNEEKFEEIMEVGTDANTGEGKEGASAQGETTARLTGEAAVEQIADVVGASAVVVQDMQGRRAKDYDFSWERMTDAIGDTGVYLQYAHARICG</sequence>
<keyword evidence="9" id="KW-1185">Reference proteome</keyword>